<evidence type="ECO:0000256" key="6">
    <source>
        <dbReference type="PROSITE-ProRule" id="PRU00433"/>
    </source>
</evidence>
<reference evidence="9" key="1">
    <citation type="submission" date="2023-07" db="EMBL/GenBank/DDBJ databases">
        <title>The genome sequence of Rhodocytophaga aerolata KACC 12507.</title>
        <authorList>
            <person name="Zhang X."/>
        </authorList>
    </citation>
    <scope>NUCLEOTIDE SEQUENCE</scope>
    <source>
        <strain evidence="9">KACC 12507</strain>
    </source>
</reference>
<organism evidence="9 10">
    <name type="scientific">Rhodocytophaga aerolata</name>
    <dbReference type="NCBI Taxonomy" id="455078"/>
    <lineage>
        <taxon>Bacteria</taxon>
        <taxon>Pseudomonadati</taxon>
        <taxon>Bacteroidota</taxon>
        <taxon>Cytophagia</taxon>
        <taxon>Cytophagales</taxon>
        <taxon>Rhodocytophagaceae</taxon>
        <taxon>Rhodocytophaga</taxon>
    </lineage>
</organism>
<dbReference type="InterPro" id="IPR036909">
    <property type="entry name" value="Cyt_c-like_dom_sf"/>
</dbReference>
<protein>
    <submittedName>
        <fullName evidence="9">Cytochrome c</fullName>
    </submittedName>
</protein>
<keyword evidence="1" id="KW-0813">Transport</keyword>
<evidence type="ECO:0000256" key="7">
    <source>
        <dbReference type="SAM" id="Phobius"/>
    </source>
</evidence>
<evidence type="ECO:0000313" key="9">
    <source>
        <dbReference type="EMBL" id="MDO1447979.1"/>
    </source>
</evidence>
<dbReference type="InterPro" id="IPR051811">
    <property type="entry name" value="Cytochrome_c550/c551-like"/>
</dbReference>
<dbReference type="Pfam" id="PF00034">
    <property type="entry name" value="Cytochrom_C"/>
    <property type="match status" value="1"/>
</dbReference>
<dbReference type="PANTHER" id="PTHR37823">
    <property type="entry name" value="CYTOCHROME C-553-LIKE"/>
    <property type="match status" value="1"/>
</dbReference>
<evidence type="ECO:0000256" key="2">
    <source>
        <dbReference type="ARBA" id="ARBA00022617"/>
    </source>
</evidence>
<dbReference type="PANTHER" id="PTHR37823:SF1">
    <property type="entry name" value="CYTOCHROME C-553-LIKE"/>
    <property type="match status" value="1"/>
</dbReference>
<gene>
    <name evidence="9" type="ORF">Q0590_17030</name>
</gene>
<proteinExistence type="predicted"/>
<dbReference type="EMBL" id="JAUKPO010000009">
    <property type="protein sequence ID" value="MDO1447979.1"/>
    <property type="molecule type" value="Genomic_DNA"/>
</dbReference>
<evidence type="ECO:0000256" key="3">
    <source>
        <dbReference type="ARBA" id="ARBA00022723"/>
    </source>
</evidence>
<keyword evidence="7" id="KW-0812">Transmembrane</keyword>
<dbReference type="InterPro" id="IPR009056">
    <property type="entry name" value="Cyt_c-like_dom"/>
</dbReference>
<dbReference type="PROSITE" id="PS51007">
    <property type="entry name" value="CYTC"/>
    <property type="match status" value="1"/>
</dbReference>
<evidence type="ECO:0000259" key="8">
    <source>
        <dbReference type="PROSITE" id="PS51007"/>
    </source>
</evidence>
<sequence length="166" mass="17638">MDYIKQLQLIIILLCVIVVLSIGTGIAFVATYTPGSENVAQQATATANGQASAAPAQAAAITDPVAKAGETLFKNNCAACHASSTEVVVGPGLAGITQRRPEEWLVAWIRNSQKVIQSGDKYAIELFNKYNKTVMPAYDYSDDQIKSILRYIEAVNGGTSGSVAQK</sequence>
<comment type="caution">
    <text evidence="9">The sequence shown here is derived from an EMBL/GenBank/DDBJ whole genome shotgun (WGS) entry which is preliminary data.</text>
</comment>
<keyword evidence="5 6" id="KW-0408">Iron</keyword>
<feature type="domain" description="Cytochrome c" evidence="8">
    <location>
        <begin position="64"/>
        <end position="156"/>
    </location>
</feature>
<dbReference type="SUPFAM" id="SSF46626">
    <property type="entry name" value="Cytochrome c"/>
    <property type="match status" value="1"/>
</dbReference>
<evidence type="ECO:0000313" key="10">
    <source>
        <dbReference type="Proteomes" id="UP001168528"/>
    </source>
</evidence>
<feature type="transmembrane region" description="Helical" evidence="7">
    <location>
        <begin position="7"/>
        <end position="32"/>
    </location>
</feature>
<accession>A0ABT8R7P3</accession>
<evidence type="ECO:0000256" key="4">
    <source>
        <dbReference type="ARBA" id="ARBA00022982"/>
    </source>
</evidence>
<dbReference type="Gene3D" id="1.10.760.10">
    <property type="entry name" value="Cytochrome c-like domain"/>
    <property type="match status" value="1"/>
</dbReference>
<keyword evidence="10" id="KW-1185">Reference proteome</keyword>
<keyword evidence="7" id="KW-1133">Transmembrane helix</keyword>
<keyword evidence="4" id="KW-0249">Electron transport</keyword>
<evidence type="ECO:0000256" key="1">
    <source>
        <dbReference type="ARBA" id="ARBA00022448"/>
    </source>
</evidence>
<keyword evidence="3 6" id="KW-0479">Metal-binding</keyword>
<dbReference type="RefSeq" id="WP_302038784.1">
    <property type="nucleotide sequence ID" value="NZ_JAUKPO010000009.1"/>
</dbReference>
<keyword evidence="2 6" id="KW-0349">Heme</keyword>
<dbReference type="Proteomes" id="UP001168528">
    <property type="component" value="Unassembled WGS sequence"/>
</dbReference>
<name>A0ABT8R7P3_9BACT</name>
<keyword evidence="7" id="KW-0472">Membrane</keyword>
<evidence type="ECO:0000256" key="5">
    <source>
        <dbReference type="ARBA" id="ARBA00023004"/>
    </source>
</evidence>